<dbReference type="Proteomes" id="UP000006835">
    <property type="component" value="Chromosome"/>
</dbReference>
<reference evidence="1 2" key="2">
    <citation type="journal article" date="2011" name="J. Bacteriol.">
        <title>Complete genome sequences for the anaerobic, extremely thermophilic plant biomass-degrading bacteria Caldicellulosiruptor hydrothermalis, Caldicellulosiruptor kristjanssonii, Caldicellulosiruptor kronotskyensis, Caldicellulosiruptor owensenis, and Caldicellulosiruptor lactoaceticus.</title>
        <authorList>
            <person name="Blumer-Schuette S.E."/>
            <person name="Ozdemir I."/>
            <person name="Mistry D."/>
            <person name="Lucas S."/>
            <person name="Lapidus A."/>
            <person name="Cheng J.F."/>
            <person name="Goodwin L.A."/>
            <person name="Pitluck S."/>
            <person name="Land M.L."/>
            <person name="Hauser L.J."/>
            <person name="Woyke T."/>
            <person name="Mikhailova N."/>
            <person name="Pati A."/>
            <person name="Kyrpides N.C."/>
            <person name="Ivanova N."/>
            <person name="Detter J.C."/>
            <person name="Walston-Davenport K."/>
            <person name="Han S."/>
            <person name="Adams M.W."/>
            <person name="Kelly R.M."/>
        </authorList>
    </citation>
    <scope>NUCLEOTIDE SEQUENCE [LARGE SCALE GENOMIC DNA]</scope>
    <source>
        <strain evidence="2">DSM 18902 / VKM B-2412 / 2002</strain>
    </source>
</reference>
<sequence>MKFNFIIQMFNGLNKKTVDIMIFDKKYYQFCLIFVA</sequence>
<protein>
    <submittedName>
        <fullName evidence="1">Uncharacterized protein</fullName>
    </submittedName>
</protein>
<gene>
    <name evidence="1" type="ordered locus">Calkro_2250</name>
</gene>
<proteinExistence type="predicted"/>
<dbReference type="EMBL" id="CP002330">
    <property type="protein sequence ID" value="ADQ47084.1"/>
    <property type="molecule type" value="Genomic_DNA"/>
</dbReference>
<evidence type="ECO:0000313" key="2">
    <source>
        <dbReference type="Proteomes" id="UP000006835"/>
    </source>
</evidence>
<accession>E4SH59</accession>
<reference key="1">
    <citation type="submission" date="2010-11" db="EMBL/GenBank/DDBJ databases">
        <title>Complete sequence of Caldicellulosiruptor kronotskyensis 2002.</title>
        <authorList>
            <consortium name="US DOE Joint Genome Institute"/>
            <person name="Lucas S."/>
            <person name="Copeland A."/>
            <person name="Lapidus A."/>
            <person name="Cheng J.-F."/>
            <person name="Bruce D."/>
            <person name="Goodwin L."/>
            <person name="Pitluck S."/>
            <person name="Davenport K."/>
            <person name="Detter J.C."/>
            <person name="Han C."/>
            <person name="Tapia R."/>
            <person name="Land M."/>
            <person name="Hauser L."/>
            <person name="Jeffries C."/>
            <person name="Kyrpides N."/>
            <person name="Ivanova N."/>
            <person name="Mikhailova N."/>
            <person name="Blumer-Schuette S.E."/>
            <person name="Kelly R.M."/>
            <person name="Woyke T."/>
        </authorList>
    </citation>
    <scope>NUCLEOTIDE SEQUENCE</scope>
    <source>
        <strain>2002</strain>
    </source>
</reference>
<dbReference type="KEGG" id="ckn:Calkro_2250"/>
<dbReference type="HOGENOM" id="CLU_3355134_0_0_9"/>
<organism evidence="1 2">
    <name type="scientific">Caldicellulosiruptor kronotskyensis (strain DSM 18902 / VKM B-2412 / 2002)</name>
    <dbReference type="NCBI Taxonomy" id="632348"/>
    <lineage>
        <taxon>Bacteria</taxon>
        <taxon>Bacillati</taxon>
        <taxon>Bacillota</taxon>
        <taxon>Bacillota incertae sedis</taxon>
        <taxon>Caldicellulosiruptorales</taxon>
        <taxon>Caldicellulosiruptoraceae</taxon>
        <taxon>Caldicellulosiruptor</taxon>
    </lineage>
</organism>
<evidence type="ECO:0000313" key="1">
    <source>
        <dbReference type="EMBL" id="ADQ47084.1"/>
    </source>
</evidence>
<dbReference type="AlphaFoldDB" id="E4SH59"/>
<name>E4SH59_CALK2</name>
<keyword evidence="2" id="KW-1185">Reference proteome</keyword>